<evidence type="ECO:0000256" key="8">
    <source>
        <dbReference type="ARBA" id="ARBA00023136"/>
    </source>
</evidence>
<organism evidence="11 12">
    <name type="scientific">Paenibacillus thailandensis</name>
    <dbReference type="NCBI Taxonomy" id="393250"/>
    <lineage>
        <taxon>Bacteria</taxon>
        <taxon>Bacillati</taxon>
        <taxon>Bacillota</taxon>
        <taxon>Bacilli</taxon>
        <taxon>Bacillales</taxon>
        <taxon>Paenibacillaceae</taxon>
        <taxon>Paenibacillus</taxon>
    </lineage>
</organism>
<feature type="domain" description="ABC transmembrane type-1" evidence="10">
    <location>
        <begin position="20"/>
        <end position="209"/>
    </location>
</feature>
<dbReference type="NCBIfam" id="TIGR01726">
    <property type="entry name" value="HEQRo_perm_3TM"/>
    <property type="match status" value="1"/>
</dbReference>
<name>A0ABW5QY94_9BACL</name>
<evidence type="ECO:0000256" key="9">
    <source>
        <dbReference type="RuleBase" id="RU363032"/>
    </source>
</evidence>
<dbReference type="PANTHER" id="PTHR30614:SF20">
    <property type="entry name" value="GLUTAMINE TRANSPORT SYSTEM PERMEASE PROTEIN GLNP"/>
    <property type="match status" value="1"/>
</dbReference>
<dbReference type="EMBL" id="JBHUMY010000013">
    <property type="protein sequence ID" value="MFD2661461.1"/>
    <property type="molecule type" value="Genomic_DNA"/>
</dbReference>
<dbReference type="InterPro" id="IPR000515">
    <property type="entry name" value="MetI-like"/>
</dbReference>
<dbReference type="Proteomes" id="UP001597493">
    <property type="component" value="Unassembled WGS sequence"/>
</dbReference>
<dbReference type="InterPro" id="IPR010065">
    <property type="entry name" value="AA_ABC_transptr_permease_3TM"/>
</dbReference>
<feature type="transmembrane region" description="Helical" evidence="9">
    <location>
        <begin position="20"/>
        <end position="41"/>
    </location>
</feature>
<dbReference type="CDD" id="cd06261">
    <property type="entry name" value="TM_PBP2"/>
    <property type="match status" value="1"/>
</dbReference>
<keyword evidence="5 9" id="KW-0812">Transmembrane</keyword>
<evidence type="ECO:0000313" key="11">
    <source>
        <dbReference type="EMBL" id="MFD2661461.1"/>
    </source>
</evidence>
<comment type="caution">
    <text evidence="11">The sequence shown here is derived from an EMBL/GenBank/DDBJ whole genome shotgun (WGS) entry which is preliminary data.</text>
</comment>
<protein>
    <submittedName>
        <fullName evidence="11">Amino acid ABC transporter permease</fullName>
    </submittedName>
</protein>
<proteinExistence type="inferred from homology"/>
<keyword evidence="7 9" id="KW-1133">Transmembrane helix</keyword>
<keyword evidence="6" id="KW-0029">Amino-acid transport</keyword>
<evidence type="ECO:0000256" key="1">
    <source>
        <dbReference type="ARBA" id="ARBA00004651"/>
    </source>
</evidence>
<evidence type="ECO:0000256" key="2">
    <source>
        <dbReference type="ARBA" id="ARBA00010072"/>
    </source>
</evidence>
<dbReference type="Pfam" id="PF00528">
    <property type="entry name" value="BPD_transp_1"/>
    <property type="match status" value="1"/>
</dbReference>
<dbReference type="PANTHER" id="PTHR30614">
    <property type="entry name" value="MEMBRANE COMPONENT OF AMINO ACID ABC TRANSPORTER"/>
    <property type="match status" value="1"/>
</dbReference>
<evidence type="ECO:0000256" key="3">
    <source>
        <dbReference type="ARBA" id="ARBA00022448"/>
    </source>
</evidence>
<dbReference type="InterPro" id="IPR035906">
    <property type="entry name" value="MetI-like_sf"/>
</dbReference>
<dbReference type="RefSeq" id="WP_379274319.1">
    <property type="nucleotide sequence ID" value="NZ_JBHUGT010000043.1"/>
</dbReference>
<comment type="subcellular location">
    <subcellularLocation>
        <location evidence="1 9">Cell membrane</location>
        <topology evidence="1 9">Multi-pass membrane protein</topology>
    </subcellularLocation>
</comment>
<keyword evidence="3 9" id="KW-0813">Transport</keyword>
<evidence type="ECO:0000313" key="12">
    <source>
        <dbReference type="Proteomes" id="UP001597493"/>
    </source>
</evidence>
<keyword evidence="4" id="KW-1003">Cell membrane</keyword>
<evidence type="ECO:0000256" key="5">
    <source>
        <dbReference type="ARBA" id="ARBA00022692"/>
    </source>
</evidence>
<evidence type="ECO:0000256" key="6">
    <source>
        <dbReference type="ARBA" id="ARBA00022970"/>
    </source>
</evidence>
<dbReference type="SUPFAM" id="SSF161098">
    <property type="entry name" value="MetI-like"/>
    <property type="match status" value="1"/>
</dbReference>
<evidence type="ECO:0000259" key="10">
    <source>
        <dbReference type="PROSITE" id="PS50928"/>
    </source>
</evidence>
<dbReference type="InterPro" id="IPR043429">
    <property type="entry name" value="ArtM/GltK/GlnP/TcyL/YhdX-like"/>
</dbReference>
<feature type="transmembrane region" description="Helical" evidence="9">
    <location>
        <begin position="62"/>
        <end position="84"/>
    </location>
</feature>
<feature type="transmembrane region" description="Helical" evidence="9">
    <location>
        <begin position="188"/>
        <end position="206"/>
    </location>
</feature>
<reference evidence="12" key="1">
    <citation type="journal article" date="2019" name="Int. J. Syst. Evol. Microbiol.">
        <title>The Global Catalogue of Microorganisms (GCM) 10K type strain sequencing project: providing services to taxonomists for standard genome sequencing and annotation.</title>
        <authorList>
            <consortium name="The Broad Institute Genomics Platform"/>
            <consortium name="The Broad Institute Genome Sequencing Center for Infectious Disease"/>
            <person name="Wu L."/>
            <person name="Ma J."/>
        </authorList>
    </citation>
    <scope>NUCLEOTIDE SEQUENCE [LARGE SCALE GENOMIC DNA]</scope>
    <source>
        <strain evidence="12">TISTR 1827</strain>
    </source>
</reference>
<sequence length="235" mass="25957">MQEFRLDIIAEYLPLLLRGVLLTVVVSVVSIALGVLIGLFIGFGRMSKLAALRLPTKAYIHFFRGTPLLVQILLVHFGLIPLVLGTTDAVIAAIAALSLNSAAYSAEIFRAGIQSIDKGQVEAAYSLGLSRGQAMRFVILPQAVKRMIPAFGNEFIVLIKDSSLATVIAAPELMYWTNAMKNQYLRVWEPYLTAAFIYLILTYSMSKLLAKLENRQEVAGWARKRKENRSGLPLS</sequence>
<keyword evidence="12" id="KW-1185">Reference proteome</keyword>
<gene>
    <name evidence="11" type="ORF">ACFSW5_14495</name>
</gene>
<evidence type="ECO:0000256" key="4">
    <source>
        <dbReference type="ARBA" id="ARBA00022475"/>
    </source>
</evidence>
<feature type="transmembrane region" description="Helical" evidence="9">
    <location>
        <begin position="90"/>
        <end position="109"/>
    </location>
</feature>
<keyword evidence="8 9" id="KW-0472">Membrane</keyword>
<dbReference type="Gene3D" id="1.10.3720.10">
    <property type="entry name" value="MetI-like"/>
    <property type="match status" value="1"/>
</dbReference>
<dbReference type="PROSITE" id="PS50928">
    <property type="entry name" value="ABC_TM1"/>
    <property type="match status" value="1"/>
</dbReference>
<evidence type="ECO:0000256" key="7">
    <source>
        <dbReference type="ARBA" id="ARBA00022989"/>
    </source>
</evidence>
<accession>A0ABW5QY94</accession>
<comment type="similarity">
    <text evidence="2">Belongs to the binding-protein-dependent transport system permease family. HisMQ subfamily.</text>
</comment>